<organism evidence="7 8">
    <name type="scientific">Salinibacillus aidingensis</name>
    <dbReference type="NCBI Taxonomy" id="237684"/>
    <lineage>
        <taxon>Bacteria</taxon>
        <taxon>Bacillati</taxon>
        <taxon>Bacillota</taxon>
        <taxon>Bacilli</taxon>
        <taxon>Bacillales</taxon>
        <taxon>Bacillaceae</taxon>
        <taxon>Salinibacillus</taxon>
    </lineage>
</organism>
<reference evidence="7 8" key="1">
    <citation type="journal article" date="2019" name="Int. J. Syst. Evol. Microbiol.">
        <title>The Global Catalogue of Microorganisms (GCM) 10K type strain sequencing project: providing services to taxonomists for standard genome sequencing and annotation.</title>
        <authorList>
            <consortium name="The Broad Institute Genomics Platform"/>
            <consortium name="The Broad Institute Genome Sequencing Center for Infectious Disease"/>
            <person name="Wu L."/>
            <person name="Ma J."/>
        </authorList>
    </citation>
    <scope>NUCLEOTIDE SEQUENCE [LARGE SCALE GENOMIC DNA]</scope>
    <source>
        <strain evidence="7 8">JCM 12389</strain>
    </source>
</reference>
<dbReference type="Gene3D" id="3.30.300.30">
    <property type="match status" value="1"/>
</dbReference>
<dbReference type="GO" id="GO:0016874">
    <property type="term" value="F:ligase activity"/>
    <property type="evidence" value="ECO:0007669"/>
    <property type="project" value="UniProtKB-KW"/>
</dbReference>
<dbReference type="EMBL" id="BAAADO010000006">
    <property type="protein sequence ID" value="GAA0499561.1"/>
    <property type="molecule type" value="Genomic_DNA"/>
</dbReference>
<dbReference type="InterPro" id="IPR045851">
    <property type="entry name" value="AMP-bd_C_sf"/>
</dbReference>
<comment type="caution">
    <text evidence="7">The sequence shown here is derived from an EMBL/GenBank/DDBJ whole genome shotgun (WGS) entry which is preliminary data.</text>
</comment>
<dbReference type="Pfam" id="PF13193">
    <property type="entry name" value="AMP-binding_C"/>
    <property type="match status" value="1"/>
</dbReference>
<keyword evidence="4" id="KW-0443">Lipid metabolism</keyword>
<dbReference type="InterPro" id="IPR025110">
    <property type="entry name" value="AMP-bd_C"/>
</dbReference>
<dbReference type="NCBIfam" id="NF004837">
    <property type="entry name" value="PRK06187.1"/>
    <property type="match status" value="1"/>
</dbReference>
<evidence type="ECO:0000256" key="2">
    <source>
        <dbReference type="ARBA" id="ARBA00022598"/>
    </source>
</evidence>
<keyword evidence="8" id="KW-1185">Reference proteome</keyword>
<evidence type="ECO:0000313" key="7">
    <source>
        <dbReference type="EMBL" id="GAA0499561.1"/>
    </source>
</evidence>
<keyword evidence="3" id="KW-0276">Fatty acid metabolism</keyword>
<name>A0ABN1BLM0_9BACI</name>
<evidence type="ECO:0000256" key="3">
    <source>
        <dbReference type="ARBA" id="ARBA00022832"/>
    </source>
</evidence>
<accession>A0ABN1BLM0</accession>
<evidence type="ECO:0000259" key="6">
    <source>
        <dbReference type="Pfam" id="PF13193"/>
    </source>
</evidence>
<comment type="similarity">
    <text evidence="1">Belongs to the ATP-dependent AMP-binding enzyme family.</text>
</comment>
<dbReference type="PANTHER" id="PTHR43859:SF4">
    <property type="entry name" value="BUTANOATE--COA LIGASE AAE1-RELATED"/>
    <property type="match status" value="1"/>
</dbReference>
<sequence>MMNTPLTLVQKIERAEKYFSKKQVISRTGSTIHRLTYRDIGQRARALSSALEKLGIQKGDRVATLAWNHHRHLEAYFAVPCMGAVLHMANFRLSQEHLSYILNHAEDKVLLIDEDIIPAVEQVQDKLETVKAYVIMTDGDQVPSTSLSPVYSYEDLIAEGDSDYHYNVDLLDENDPAAMCYTSATTGKPKGVEYTHRGLVLHSMALGLSDTLGLSESDVLMPVVPMFHVNAWGLPFASTWFGTTQVLPGPMFTPKLLAELIEEEKVTLTAGVPTIWLGLLNELEQHDYDMSSLRAVVCGGSAAPRGIIRAFESQHGIPFLHAYGLTETTPVVTAARLKSYQQDLPEEEKLDVRSKQGIIVPGLEAKVVNDRGEVRADGKEMGELLVRGPWIASEYYNDERTADAFQDGWLHTGDIATIDEEGNIKLVDRTKDLIKSGGEWISSVDIENVLMAHEAVFEAAVVAVPHPKWMERPVACVVLKDAYKDQIGKEDLLDYMRPQFAKWWLPDDIVFMDELPKTSVGKFLKRSLRDQLKDHLMENA</sequence>
<evidence type="ECO:0000259" key="5">
    <source>
        <dbReference type="Pfam" id="PF00501"/>
    </source>
</evidence>
<dbReference type="SUPFAM" id="SSF56801">
    <property type="entry name" value="Acetyl-CoA synthetase-like"/>
    <property type="match status" value="1"/>
</dbReference>
<feature type="domain" description="AMP-binding enzyme C-terminal" evidence="6">
    <location>
        <begin position="446"/>
        <end position="522"/>
    </location>
</feature>
<dbReference type="PANTHER" id="PTHR43859">
    <property type="entry name" value="ACYL-ACTIVATING ENZYME"/>
    <property type="match status" value="1"/>
</dbReference>
<dbReference type="RefSeq" id="WP_343842451.1">
    <property type="nucleotide sequence ID" value="NZ_BAAADO010000006.1"/>
</dbReference>
<dbReference type="Gene3D" id="3.40.50.12780">
    <property type="entry name" value="N-terminal domain of ligase-like"/>
    <property type="match status" value="1"/>
</dbReference>
<dbReference type="Proteomes" id="UP001500880">
    <property type="component" value="Unassembled WGS sequence"/>
</dbReference>
<gene>
    <name evidence="7" type="ORF">GCM10008986_28450</name>
</gene>
<keyword evidence="2 7" id="KW-0436">Ligase</keyword>
<evidence type="ECO:0000313" key="8">
    <source>
        <dbReference type="Proteomes" id="UP001500880"/>
    </source>
</evidence>
<feature type="domain" description="AMP-dependent synthetase/ligase" evidence="5">
    <location>
        <begin position="15"/>
        <end position="396"/>
    </location>
</feature>
<dbReference type="InterPro" id="IPR000873">
    <property type="entry name" value="AMP-dep_synth/lig_dom"/>
</dbReference>
<proteinExistence type="inferred from homology"/>
<dbReference type="InterPro" id="IPR042099">
    <property type="entry name" value="ANL_N_sf"/>
</dbReference>
<evidence type="ECO:0000256" key="1">
    <source>
        <dbReference type="ARBA" id="ARBA00006432"/>
    </source>
</evidence>
<dbReference type="Pfam" id="PF00501">
    <property type="entry name" value="AMP-binding"/>
    <property type="match status" value="1"/>
</dbReference>
<evidence type="ECO:0000256" key="4">
    <source>
        <dbReference type="ARBA" id="ARBA00023098"/>
    </source>
</evidence>
<protein>
    <submittedName>
        <fullName evidence="7">Long-chain fatty acid--CoA ligase</fullName>
    </submittedName>
</protein>
<dbReference type="CDD" id="cd12119">
    <property type="entry name" value="ttLC_FACS_AlkK_like"/>
    <property type="match status" value="1"/>
</dbReference>